<keyword evidence="5" id="KW-0472">Membrane</keyword>
<dbReference type="Proteomes" id="UP001165283">
    <property type="component" value="Unassembled WGS sequence"/>
</dbReference>
<dbReference type="NCBIfam" id="NF005919">
    <property type="entry name" value="PRK07920.1"/>
    <property type="match status" value="1"/>
</dbReference>
<keyword evidence="8" id="KW-1185">Reference proteome</keyword>
<reference evidence="7" key="1">
    <citation type="submission" date="2021-04" db="EMBL/GenBank/DDBJ databases">
        <title>Pseudonocardia sp. nov., isolated from sandy soil of mangrove forest.</title>
        <authorList>
            <person name="Zan Z."/>
            <person name="Huang R."/>
            <person name="Liu W."/>
        </authorList>
    </citation>
    <scope>NUCLEOTIDE SEQUENCE</scope>
    <source>
        <strain evidence="7">S2-4</strain>
    </source>
</reference>
<sequence>MSGAAVPGPRVDSWRERLTDAEYAAAWKLVGAVPAGLGRRAFERGADLIARRGGAGPGRLRANLARVVPEASPAELDRLVRDGLRSYARYWHEAFRLPATDPVAVHAATRAWNTGPFHRAIAAGRGVIFALPHSGNWDAAGVWLVEELRGLGHEPAFTTVAQRLRPESLYRRFVGYRESLGFEVVAAEDGAAAHRALTRRLRGGGVVCLLVERDFTASGVPVEFFGERARFPAGPARLAALTGALLLPAFPGFTPTGWTVEMAEPVAVPDRSAVPAALQAEADALAAMIRARPWDWHALQPVWSADRQAAPAERVAG</sequence>
<gene>
    <name evidence="7" type="ORF">KDL28_00250</name>
</gene>
<proteinExistence type="predicted"/>
<keyword evidence="3" id="KW-0997">Cell inner membrane</keyword>
<accession>A0ABT0ZRY4</accession>
<dbReference type="CDD" id="cd07984">
    <property type="entry name" value="LPLAT_LABLAT-like"/>
    <property type="match status" value="1"/>
</dbReference>
<evidence type="ECO:0000256" key="2">
    <source>
        <dbReference type="ARBA" id="ARBA00022475"/>
    </source>
</evidence>
<dbReference type="RefSeq" id="WP_252435062.1">
    <property type="nucleotide sequence ID" value="NZ_JAGSOV010000001.1"/>
</dbReference>
<dbReference type="GO" id="GO:0016746">
    <property type="term" value="F:acyltransferase activity"/>
    <property type="evidence" value="ECO:0007669"/>
    <property type="project" value="UniProtKB-KW"/>
</dbReference>
<name>A0ABT0ZRY4_9PSEU</name>
<comment type="subcellular location">
    <subcellularLocation>
        <location evidence="1">Cell inner membrane</location>
    </subcellularLocation>
</comment>
<comment type="caution">
    <text evidence="7">The sequence shown here is derived from an EMBL/GenBank/DDBJ whole genome shotgun (WGS) entry which is preliminary data.</text>
</comment>
<evidence type="ECO:0000313" key="7">
    <source>
        <dbReference type="EMBL" id="MCO1653477.1"/>
    </source>
</evidence>
<dbReference type="PANTHER" id="PTHR30606">
    <property type="entry name" value="LIPID A BIOSYNTHESIS LAUROYL ACYLTRANSFERASE"/>
    <property type="match status" value="1"/>
</dbReference>
<evidence type="ECO:0000256" key="1">
    <source>
        <dbReference type="ARBA" id="ARBA00004533"/>
    </source>
</evidence>
<organism evidence="7 8">
    <name type="scientific">Pseudonocardia humida</name>
    <dbReference type="NCBI Taxonomy" id="2800819"/>
    <lineage>
        <taxon>Bacteria</taxon>
        <taxon>Bacillati</taxon>
        <taxon>Actinomycetota</taxon>
        <taxon>Actinomycetes</taxon>
        <taxon>Pseudonocardiales</taxon>
        <taxon>Pseudonocardiaceae</taxon>
        <taxon>Pseudonocardia</taxon>
    </lineage>
</organism>
<dbReference type="InterPro" id="IPR004960">
    <property type="entry name" value="LipA_acyltrans"/>
</dbReference>
<evidence type="ECO:0000256" key="4">
    <source>
        <dbReference type="ARBA" id="ARBA00022679"/>
    </source>
</evidence>
<evidence type="ECO:0000256" key="5">
    <source>
        <dbReference type="ARBA" id="ARBA00023136"/>
    </source>
</evidence>
<evidence type="ECO:0000256" key="6">
    <source>
        <dbReference type="ARBA" id="ARBA00023315"/>
    </source>
</evidence>
<dbReference type="Pfam" id="PF03279">
    <property type="entry name" value="Lip_A_acyltrans"/>
    <property type="match status" value="1"/>
</dbReference>
<keyword evidence="6 7" id="KW-0012">Acyltransferase</keyword>
<evidence type="ECO:0000313" key="8">
    <source>
        <dbReference type="Proteomes" id="UP001165283"/>
    </source>
</evidence>
<protein>
    <submittedName>
        <fullName evidence="7">Phosphatidylinositol mannoside acyltransferase</fullName>
    </submittedName>
</protein>
<evidence type="ECO:0000256" key="3">
    <source>
        <dbReference type="ARBA" id="ARBA00022519"/>
    </source>
</evidence>
<keyword evidence="2" id="KW-1003">Cell membrane</keyword>
<keyword evidence="4" id="KW-0808">Transferase</keyword>
<dbReference type="EMBL" id="JAGSOV010000001">
    <property type="protein sequence ID" value="MCO1653477.1"/>
    <property type="molecule type" value="Genomic_DNA"/>
</dbReference>
<dbReference type="PANTHER" id="PTHR30606:SF10">
    <property type="entry name" value="PHOSPHATIDYLINOSITOL MANNOSIDE ACYLTRANSFERASE"/>
    <property type="match status" value="1"/>
</dbReference>